<feature type="compositionally biased region" description="Basic and acidic residues" evidence="1">
    <location>
        <begin position="62"/>
        <end position="72"/>
    </location>
</feature>
<protein>
    <submittedName>
        <fullName evidence="2">Uncharacterized protein</fullName>
    </submittedName>
</protein>
<dbReference type="Proteomes" id="UP000295210">
    <property type="component" value="Unassembled WGS sequence"/>
</dbReference>
<proteinExistence type="predicted"/>
<evidence type="ECO:0000313" key="3">
    <source>
        <dbReference type="Proteomes" id="UP000295210"/>
    </source>
</evidence>
<dbReference type="EMBL" id="SMGK01000002">
    <property type="protein sequence ID" value="TCK74345.1"/>
    <property type="molecule type" value="Genomic_DNA"/>
</dbReference>
<name>A0A4R1L7Y2_9BACT</name>
<evidence type="ECO:0000256" key="1">
    <source>
        <dbReference type="SAM" id="MobiDB-lite"/>
    </source>
</evidence>
<organism evidence="2 3">
    <name type="scientific">Acidipila rosea</name>
    <dbReference type="NCBI Taxonomy" id="768535"/>
    <lineage>
        <taxon>Bacteria</taxon>
        <taxon>Pseudomonadati</taxon>
        <taxon>Acidobacteriota</taxon>
        <taxon>Terriglobia</taxon>
        <taxon>Terriglobales</taxon>
        <taxon>Acidobacteriaceae</taxon>
        <taxon>Acidipila</taxon>
    </lineage>
</organism>
<reference evidence="2 3" key="1">
    <citation type="submission" date="2019-03" db="EMBL/GenBank/DDBJ databases">
        <title>Genomic Encyclopedia of Type Strains, Phase IV (KMG-IV): sequencing the most valuable type-strain genomes for metagenomic binning, comparative biology and taxonomic classification.</title>
        <authorList>
            <person name="Goeker M."/>
        </authorList>
    </citation>
    <scope>NUCLEOTIDE SEQUENCE [LARGE SCALE GENOMIC DNA]</scope>
    <source>
        <strain evidence="2 3">DSM 103428</strain>
    </source>
</reference>
<accession>A0A4R1L7Y2</accession>
<comment type="caution">
    <text evidence="2">The sequence shown here is derived from an EMBL/GenBank/DDBJ whole genome shotgun (WGS) entry which is preliminary data.</text>
</comment>
<feature type="region of interest" description="Disordered" evidence="1">
    <location>
        <begin position="42"/>
        <end position="72"/>
    </location>
</feature>
<keyword evidence="3" id="KW-1185">Reference proteome</keyword>
<dbReference type="AlphaFoldDB" id="A0A4R1L7Y2"/>
<evidence type="ECO:0000313" key="2">
    <source>
        <dbReference type="EMBL" id="TCK74345.1"/>
    </source>
</evidence>
<gene>
    <name evidence="2" type="ORF">C7378_1967</name>
</gene>
<sequence>MTAYILGAATLILLVLILWRRSSPEFRRRSEQPKFQILANLGLGSRSSSRTKQPPEDTQPITRREHDEKRES</sequence>
<dbReference type="RefSeq" id="WP_131995292.1">
    <property type="nucleotide sequence ID" value="NZ_SMGK01000002.1"/>
</dbReference>